<sequence length="44" mass="4942">MQNKITLSHDGKDKTITLPDYGEVKIVCHDGKVKTVETTVKEKI</sequence>
<evidence type="ECO:0000313" key="2">
    <source>
        <dbReference type="Proteomes" id="UP000238916"/>
    </source>
</evidence>
<organism evidence="1 2">
    <name type="scientific">Candidatus Desulfosporosinus infrequens</name>
    <dbReference type="NCBI Taxonomy" id="2043169"/>
    <lineage>
        <taxon>Bacteria</taxon>
        <taxon>Bacillati</taxon>
        <taxon>Bacillota</taxon>
        <taxon>Clostridia</taxon>
        <taxon>Eubacteriales</taxon>
        <taxon>Desulfitobacteriaceae</taxon>
        <taxon>Desulfosporosinus</taxon>
    </lineage>
</organism>
<gene>
    <name evidence="1" type="ORF">SBF1_50022</name>
</gene>
<dbReference type="AlphaFoldDB" id="A0A2U3LGW9"/>
<dbReference type="Proteomes" id="UP000238916">
    <property type="component" value="Unassembled WGS sequence"/>
</dbReference>
<reference evidence="2" key="1">
    <citation type="submission" date="2018-02" db="EMBL/GenBank/DDBJ databases">
        <authorList>
            <person name="Hausmann B."/>
        </authorList>
    </citation>
    <scope>NUCLEOTIDE SEQUENCE [LARGE SCALE GENOMIC DNA]</scope>
    <source>
        <strain evidence="2">Peat soil MAG SbF1</strain>
    </source>
</reference>
<dbReference type="EMBL" id="OMOF01000445">
    <property type="protein sequence ID" value="SPF51138.1"/>
    <property type="molecule type" value="Genomic_DNA"/>
</dbReference>
<evidence type="ECO:0008006" key="3">
    <source>
        <dbReference type="Google" id="ProtNLM"/>
    </source>
</evidence>
<name>A0A2U3LGW9_9FIRM</name>
<proteinExistence type="predicted"/>
<evidence type="ECO:0000313" key="1">
    <source>
        <dbReference type="EMBL" id="SPF51138.1"/>
    </source>
</evidence>
<accession>A0A2U3LGW9</accession>
<protein>
    <recommendedName>
        <fullName evidence="3">Phage protein</fullName>
    </recommendedName>
</protein>